<keyword evidence="5" id="KW-1185">Reference proteome</keyword>
<dbReference type="InterPro" id="IPR050463">
    <property type="entry name" value="Gfo/Idh/MocA_oxidrdct_glycsds"/>
</dbReference>
<evidence type="ECO:0000256" key="1">
    <source>
        <dbReference type="ARBA" id="ARBA00023002"/>
    </source>
</evidence>
<dbReference type="SUPFAM" id="SSF55347">
    <property type="entry name" value="Glyceraldehyde-3-phosphate dehydrogenase-like, C-terminal domain"/>
    <property type="match status" value="1"/>
</dbReference>
<evidence type="ECO:0000313" key="5">
    <source>
        <dbReference type="Proteomes" id="UP001178281"/>
    </source>
</evidence>
<name>A0AA90NBU3_9ACTN</name>
<dbReference type="Pfam" id="PF22725">
    <property type="entry name" value="GFO_IDH_MocA_C3"/>
    <property type="match status" value="1"/>
</dbReference>
<dbReference type="PANTHER" id="PTHR43818:SF11">
    <property type="entry name" value="BCDNA.GH03377"/>
    <property type="match status" value="1"/>
</dbReference>
<proteinExistence type="predicted"/>
<dbReference type="EMBL" id="JAUTIX010000004">
    <property type="protein sequence ID" value="MDP0398883.1"/>
    <property type="molecule type" value="Genomic_DNA"/>
</dbReference>
<feature type="domain" description="Gfo/Idh/MocA-like oxidoreductase N-terminal" evidence="2">
    <location>
        <begin position="6"/>
        <end position="119"/>
    </location>
</feature>
<evidence type="ECO:0000259" key="2">
    <source>
        <dbReference type="Pfam" id="PF01408"/>
    </source>
</evidence>
<dbReference type="SUPFAM" id="SSF51735">
    <property type="entry name" value="NAD(P)-binding Rossmann-fold domains"/>
    <property type="match status" value="1"/>
</dbReference>
<feature type="domain" description="GFO/IDH/MocA-like oxidoreductase" evidence="3">
    <location>
        <begin position="130"/>
        <end position="264"/>
    </location>
</feature>
<dbReference type="AlphaFoldDB" id="A0AA90NBU3"/>
<sequence length="373" mass="39198">MTRYGVGIIGAGNIATQYLDNLTQFEDVDVLFIADLQLDRAAARASQYNVPHYGTVDQLLARDDIQIVVNLTIPAVHAEVSQQIIAAGKHIWSEKPIATDQESAADLLRAADAAGLRVACAPDTVLGGGIQTALRAIARGDIGEPLTASTMFHVPGPDKWHPDPEFLYAQGAGPLFDIGPYYITTLVNVFGSASKVHAVASQATKVRTIGSGPRAGTRFDVEVPTHHAALIEFEGGGSAQSTLSFEHAFAREGVVEINGTEGTLILPDPNVFDGDSTLWRFGQEGASVIPCEGSTWGRGTGVVELARAISAGEPERASGAIAAHVLDILIGIDEAATTGAPVTISSRAQRMPPLPAAWDPSARTELAVGPNDR</sequence>
<dbReference type="InterPro" id="IPR036291">
    <property type="entry name" value="NAD(P)-bd_dom_sf"/>
</dbReference>
<dbReference type="Pfam" id="PF01408">
    <property type="entry name" value="GFO_IDH_MocA"/>
    <property type="match status" value="1"/>
</dbReference>
<dbReference type="GO" id="GO:0016491">
    <property type="term" value="F:oxidoreductase activity"/>
    <property type="evidence" value="ECO:0007669"/>
    <property type="project" value="UniProtKB-KW"/>
</dbReference>
<dbReference type="PANTHER" id="PTHR43818">
    <property type="entry name" value="BCDNA.GH03377"/>
    <property type="match status" value="1"/>
</dbReference>
<gene>
    <name evidence="4" type="ORF">Q7X28_13195</name>
</gene>
<dbReference type="GO" id="GO:0000166">
    <property type="term" value="F:nucleotide binding"/>
    <property type="evidence" value="ECO:0007669"/>
    <property type="project" value="InterPro"/>
</dbReference>
<dbReference type="InterPro" id="IPR055170">
    <property type="entry name" value="GFO_IDH_MocA-like_dom"/>
</dbReference>
<organism evidence="4 5">
    <name type="scientific">Tsukamurella strandjordii</name>
    <dbReference type="NCBI Taxonomy" id="147577"/>
    <lineage>
        <taxon>Bacteria</taxon>
        <taxon>Bacillati</taxon>
        <taxon>Actinomycetota</taxon>
        <taxon>Actinomycetes</taxon>
        <taxon>Mycobacteriales</taxon>
        <taxon>Tsukamurellaceae</taxon>
        <taxon>Tsukamurella</taxon>
    </lineage>
</organism>
<dbReference type="RefSeq" id="WP_305111634.1">
    <property type="nucleotide sequence ID" value="NZ_JAUTIX010000004.1"/>
</dbReference>
<evidence type="ECO:0000259" key="3">
    <source>
        <dbReference type="Pfam" id="PF22725"/>
    </source>
</evidence>
<accession>A0AA90NBU3</accession>
<dbReference type="Gene3D" id="3.30.360.10">
    <property type="entry name" value="Dihydrodipicolinate Reductase, domain 2"/>
    <property type="match status" value="1"/>
</dbReference>
<protein>
    <submittedName>
        <fullName evidence="4">Gfo/Idh/MocA family oxidoreductase</fullName>
    </submittedName>
</protein>
<comment type="caution">
    <text evidence="4">The sequence shown here is derived from an EMBL/GenBank/DDBJ whole genome shotgun (WGS) entry which is preliminary data.</text>
</comment>
<dbReference type="InterPro" id="IPR000683">
    <property type="entry name" value="Gfo/Idh/MocA-like_OxRdtase_N"/>
</dbReference>
<dbReference type="Proteomes" id="UP001178281">
    <property type="component" value="Unassembled WGS sequence"/>
</dbReference>
<reference evidence="4" key="1">
    <citation type="submission" date="2023-08" db="EMBL/GenBank/DDBJ databases">
        <title>The draft genome of Tsukamurella strandjordii strain 050030.</title>
        <authorList>
            <person name="Zhao F."/>
            <person name="Feng Y."/>
            <person name="Zong Z."/>
        </authorList>
    </citation>
    <scope>NUCLEOTIDE SEQUENCE</scope>
    <source>
        <strain evidence="4">050030</strain>
    </source>
</reference>
<dbReference type="Gene3D" id="3.40.50.720">
    <property type="entry name" value="NAD(P)-binding Rossmann-like Domain"/>
    <property type="match status" value="1"/>
</dbReference>
<keyword evidence="1" id="KW-0560">Oxidoreductase</keyword>
<evidence type="ECO:0000313" key="4">
    <source>
        <dbReference type="EMBL" id="MDP0398883.1"/>
    </source>
</evidence>